<dbReference type="HOGENOM" id="CLU_073253_1_0_2"/>
<accession>B8GGB9</accession>
<dbReference type="GeneID" id="7271368"/>
<dbReference type="KEGG" id="mpl:Mpal_2782"/>
<dbReference type="Proteomes" id="UP000002457">
    <property type="component" value="Chromosome"/>
</dbReference>
<keyword evidence="3" id="KW-1185">Reference proteome</keyword>
<evidence type="ECO:0000313" key="2">
    <source>
        <dbReference type="EMBL" id="ACL18037.1"/>
    </source>
</evidence>
<dbReference type="Gene3D" id="3.60.15.10">
    <property type="entry name" value="Ribonuclease Z/Hydroxyacylglutathione hydrolase-like"/>
    <property type="match status" value="1"/>
</dbReference>
<dbReference type="AlphaFoldDB" id="B8GGB9"/>
<evidence type="ECO:0000313" key="3">
    <source>
        <dbReference type="Proteomes" id="UP000002457"/>
    </source>
</evidence>
<dbReference type="PANTHER" id="PTHR47619">
    <property type="entry name" value="METALLO-HYDROLASE YYCJ-RELATED"/>
    <property type="match status" value="1"/>
</dbReference>
<organism evidence="2 3">
    <name type="scientific">Methanosphaerula palustris (strain ATCC BAA-1556 / DSM 19958 / E1-9c)</name>
    <dbReference type="NCBI Taxonomy" id="521011"/>
    <lineage>
        <taxon>Archaea</taxon>
        <taxon>Methanobacteriati</taxon>
        <taxon>Methanobacteriota</taxon>
        <taxon>Stenosarchaea group</taxon>
        <taxon>Methanomicrobia</taxon>
        <taxon>Methanomicrobiales</taxon>
        <taxon>Methanoregulaceae</taxon>
        <taxon>Methanosphaerula</taxon>
    </lineage>
</organism>
<evidence type="ECO:0000259" key="1">
    <source>
        <dbReference type="SMART" id="SM00849"/>
    </source>
</evidence>
<dbReference type="InterPro" id="IPR001279">
    <property type="entry name" value="Metallo-B-lactamas"/>
</dbReference>
<dbReference type="InterPro" id="IPR052533">
    <property type="entry name" value="WalJ/YycJ-like"/>
</dbReference>
<dbReference type="eggNOG" id="arCOG00502">
    <property type="taxonomic scope" value="Archaea"/>
</dbReference>
<dbReference type="CDD" id="cd07733">
    <property type="entry name" value="YycJ-like_MBL-fold"/>
    <property type="match status" value="1"/>
</dbReference>
<dbReference type="SUPFAM" id="SSF56281">
    <property type="entry name" value="Metallo-hydrolase/oxidoreductase"/>
    <property type="match status" value="1"/>
</dbReference>
<dbReference type="STRING" id="521011.Mpal_2782"/>
<dbReference type="EMBL" id="CP001338">
    <property type="protein sequence ID" value="ACL18037.1"/>
    <property type="molecule type" value="Genomic_DNA"/>
</dbReference>
<dbReference type="InterPro" id="IPR058121">
    <property type="entry name" value="WalJ/YycJ"/>
</dbReference>
<dbReference type="OrthoDB" id="53037at2157"/>
<protein>
    <submittedName>
        <fullName evidence="2">Beta-lactamase domain protein</fullName>
    </submittedName>
</protein>
<name>B8GGB9_METPE</name>
<dbReference type="SMART" id="SM00849">
    <property type="entry name" value="Lactamase_B"/>
    <property type="match status" value="1"/>
</dbReference>
<dbReference type="RefSeq" id="WP_012619356.1">
    <property type="nucleotide sequence ID" value="NC_011832.1"/>
</dbReference>
<dbReference type="InterPro" id="IPR036866">
    <property type="entry name" value="RibonucZ/Hydroxyglut_hydro"/>
</dbReference>
<dbReference type="PANTHER" id="PTHR47619:SF1">
    <property type="entry name" value="EXODEOXYRIBONUCLEASE WALJ"/>
    <property type="match status" value="1"/>
</dbReference>
<sequence>MKVTALGSGSKGNCMLIEGESGSLLVDAGLAAREIQTRLALVGADPGSIEAILVTHEHTDHIRGLDVMARRFDLPIIATGGTLAEFFLHRKVSKKTVTTITCHPGTTLEIGDFSIEPFSISHDAQDPCGYCIEEKSSRLGYCTDTGVLSGEVIELFRRCDGLVLESNHCPQMLEDGPYPAMLKRRIRSRRGHLSNEQASACLQLLGHDIGAVMLAHLSETNNTPAIAEECARVALGLFVDDVALQVALQETISAPMEI</sequence>
<feature type="domain" description="Metallo-beta-lactamase" evidence="1">
    <location>
        <begin position="11"/>
        <end position="192"/>
    </location>
</feature>
<dbReference type="Pfam" id="PF12706">
    <property type="entry name" value="Lactamase_B_2"/>
    <property type="match status" value="1"/>
</dbReference>
<proteinExistence type="predicted"/>
<gene>
    <name evidence="2" type="ordered locus">Mpal_2782</name>
</gene>
<reference evidence="2 3" key="1">
    <citation type="journal article" date="2015" name="Genome Announc.">
        <title>Complete Genome Sequence of Methanosphaerula palustris E1-9CT, a Hydrogenotrophic Methanogen Isolated from a Minerotrophic Fen Peatland.</title>
        <authorList>
            <person name="Cadillo-Quiroz H."/>
            <person name="Browne P."/>
            <person name="Kyrpides N."/>
            <person name="Woyke T."/>
            <person name="Goodwin L."/>
            <person name="Detter C."/>
            <person name="Yavitt J.B."/>
            <person name="Zinder S.H."/>
        </authorList>
    </citation>
    <scope>NUCLEOTIDE SEQUENCE [LARGE SCALE GENOMIC DNA]</scope>
    <source>
        <strain evidence="3">ATCC BAA-1556 / DSM 19958 / E1-9c</strain>
    </source>
</reference>